<comment type="caution">
    <text evidence="5">The sequence shown here is derived from an EMBL/GenBank/DDBJ whole genome shotgun (WGS) entry which is preliminary data.</text>
</comment>
<dbReference type="Pfam" id="PF00400">
    <property type="entry name" value="WD40"/>
    <property type="match status" value="1"/>
</dbReference>
<dbReference type="EMBL" id="JNOM01000135">
    <property type="protein sequence ID" value="KNG85938.1"/>
    <property type="molecule type" value="Genomic_DNA"/>
</dbReference>
<dbReference type="GO" id="GO:0010997">
    <property type="term" value="F:anaphase-promoting complex binding"/>
    <property type="evidence" value="ECO:0007669"/>
    <property type="project" value="InterPro"/>
</dbReference>
<organism evidence="5 6">
    <name type="scientific">Aspergillus nomiae NRRL (strain ATCC 15546 / NRRL 13137 / CBS 260.88 / M93)</name>
    <dbReference type="NCBI Taxonomy" id="1509407"/>
    <lineage>
        <taxon>Eukaryota</taxon>
        <taxon>Fungi</taxon>
        <taxon>Dikarya</taxon>
        <taxon>Ascomycota</taxon>
        <taxon>Pezizomycotina</taxon>
        <taxon>Eurotiomycetes</taxon>
        <taxon>Eurotiomycetidae</taxon>
        <taxon>Eurotiales</taxon>
        <taxon>Aspergillaceae</taxon>
        <taxon>Aspergillus</taxon>
        <taxon>Aspergillus subgen. Circumdati</taxon>
    </lineage>
</organism>
<keyword evidence="6" id="KW-1185">Reference proteome</keyword>
<dbReference type="STRING" id="1509407.A0A0L1J3G0"/>
<evidence type="ECO:0000313" key="6">
    <source>
        <dbReference type="Proteomes" id="UP000037505"/>
    </source>
</evidence>
<protein>
    <submittedName>
        <fullName evidence="5">WD domain protein</fullName>
    </submittedName>
</protein>
<dbReference type="Gene3D" id="2.130.10.10">
    <property type="entry name" value="YVTN repeat-like/Quinoprotein amine dehydrogenase"/>
    <property type="match status" value="2"/>
</dbReference>
<evidence type="ECO:0000256" key="2">
    <source>
        <dbReference type="ARBA" id="ARBA00022737"/>
    </source>
</evidence>
<dbReference type="InterPro" id="IPR036322">
    <property type="entry name" value="WD40_repeat_dom_sf"/>
</dbReference>
<gene>
    <name evidence="5" type="ORF">ANOM_005407</name>
</gene>
<dbReference type="PROSITE" id="PS50082">
    <property type="entry name" value="WD_REPEATS_2"/>
    <property type="match status" value="1"/>
</dbReference>
<accession>A0A0L1J3G0</accession>
<keyword evidence="2" id="KW-0677">Repeat</keyword>
<dbReference type="GeneID" id="26807211"/>
<dbReference type="GO" id="GO:1990757">
    <property type="term" value="F:ubiquitin ligase activator activity"/>
    <property type="evidence" value="ECO:0007669"/>
    <property type="project" value="TreeGrafter"/>
</dbReference>
<feature type="repeat" description="WD" evidence="3">
    <location>
        <begin position="527"/>
        <end position="561"/>
    </location>
</feature>
<proteinExistence type="predicted"/>
<dbReference type="SMART" id="SM00320">
    <property type="entry name" value="WD40"/>
    <property type="match status" value="4"/>
</dbReference>
<reference evidence="5 6" key="1">
    <citation type="submission" date="2014-06" db="EMBL/GenBank/DDBJ databases">
        <title>The Genome of the Aflatoxigenic Filamentous Fungus Aspergillus nomius.</title>
        <authorList>
            <person name="Moore M.G."/>
            <person name="Shannon B.M."/>
            <person name="Brian M.M."/>
        </authorList>
    </citation>
    <scope>NUCLEOTIDE SEQUENCE [LARGE SCALE GENOMIC DNA]</scope>
    <source>
        <strain evidence="5 6">NRRL 13137</strain>
    </source>
</reference>
<dbReference type="OrthoDB" id="10263272at2759"/>
<evidence type="ECO:0000313" key="5">
    <source>
        <dbReference type="EMBL" id="KNG85938.1"/>
    </source>
</evidence>
<keyword evidence="1 3" id="KW-0853">WD repeat</keyword>
<dbReference type="SUPFAM" id="SSF50978">
    <property type="entry name" value="WD40 repeat-like"/>
    <property type="match status" value="1"/>
</dbReference>
<dbReference type="PANTHER" id="PTHR19918:SF5">
    <property type="entry name" value="MEIOSIS-SPECIFIC APC_C ACTIVATOR PROTEIN AMA1"/>
    <property type="match status" value="1"/>
</dbReference>
<dbReference type="PROSITE" id="PS50294">
    <property type="entry name" value="WD_REPEATS_REGION"/>
    <property type="match status" value="1"/>
</dbReference>
<dbReference type="PANTHER" id="PTHR19918">
    <property type="entry name" value="CELL DIVISION CYCLE 20 CDC20 FIZZY -RELATED"/>
    <property type="match status" value="1"/>
</dbReference>
<dbReference type="RefSeq" id="XP_015406861.1">
    <property type="nucleotide sequence ID" value="XM_015550664.1"/>
</dbReference>
<dbReference type="GO" id="GO:1905786">
    <property type="term" value="P:positive regulation of anaphase-promoting complex-dependent catabolic process"/>
    <property type="evidence" value="ECO:0007669"/>
    <property type="project" value="TreeGrafter"/>
</dbReference>
<dbReference type="InterPro" id="IPR001680">
    <property type="entry name" value="WD40_rpt"/>
</dbReference>
<evidence type="ECO:0000256" key="1">
    <source>
        <dbReference type="ARBA" id="ARBA00022574"/>
    </source>
</evidence>
<feature type="region of interest" description="Disordered" evidence="4">
    <location>
        <begin position="1"/>
        <end position="33"/>
    </location>
</feature>
<dbReference type="GO" id="GO:0031145">
    <property type="term" value="P:anaphase-promoting complex-dependent catabolic process"/>
    <property type="evidence" value="ECO:0007669"/>
    <property type="project" value="TreeGrafter"/>
</dbReference>
<evidence type="ECO:0000256" key="4">
    <source>
        <dbReference type="SAM" id="MobiDB-lite"/>
    </source>
</evidence>
<dbReference type="InterPro" id="IPR015943">
    <property type="entry name" value="WD40/YVTN_repeat-like_dom_sf"/>
</dbReference>
<dbReference type="Proteomes" id="UP000037505">
    <property type="component" value="Unassembled WGS sequence"/>
</dbReference>
<dbReference type="InterPro" id="IPR033010">
    <property type="entry name" value="Cdc20/Fizzy"/>
</dbReference>
<evidence type="ECO:0000256" key="3">
    <source>
        <dbReference type="PROSITE-ProRule" id="PRU00221"/>
    </source>
</evidence>
<name>A0A0L1J3G0_ASPN3</name>
<dbReference type="GO" id="GO:0005680">
    <property type="term" value="C:anaphase-promoting complex"/>
    <property type="evidence" value="ECO:0007669"/>
    <property type="project" value="TreeGrafter"/>
</dbReference>
<sequence>MISSRCRVLQKRDPHMESRPSTPELISDISSDDDSNLSVDRAITPPPLIGPVTHCTANLSSTTSPFSGGYKGPRPVSHPAPVAIKRHHTVCNSKYPPIEVDGVAKQALPSARSQPKAKRCTLTNANGDLSRSPTSPDRFIPVRQFMNPPSTLFRVGKSPRELSPEERFLRHRSQREDPFMPTRPRRSVTTPGVPSRRPLRLYYGPRFIDIPAIAGIDSSLNLEAGFRQVTNGAVWHVGGASAAVCRRSRTASSRSGGALTSGTAAPMYNASFLPPAESTEEQSKYESRVALALDIDPARTLLNSHHGWPLLESTPAPFSPLYERFSPLVWKDNAWKKAEKDRWSTTPIPRKDSGRIVPTLPFRILDAPNLRDDFYCSTLAYSTTSGILAVGLGHHVYLWSEAFGVQYPPFTDQHPSNYVTSLSFSSESGEKGILAVGRRSGTLSLWSVFDSEIRFEINHPYTITCVAFKHVKSRRISERFQNVEVDTEDLAIGDDLGNIWYYSVEWPDDEIREDFDWQGSMTLIAKISAHTQQVCGISWSPDGVFLATGGNDNACMLFDLQDIIPPRELGITSKYPNALGQNRLNSSMESTHQQLLHRHYIDRSISTSSRSGIAPVSTGLLSRVGSLISDRDRTVIVPPSYQKHRLVHSAAVKAIAFAPWQPSLLATGGGSNDRAIHFYHTPSGACLATINVYAQVTSLIWSKTRREIVATFGFAQPEHPFRIAVFAWPSCEQIAAIPWGPNGSSWDRIENESNVDCGRALCAVSYPCRPPTYVLDKLDSPDGSSISSLVNQLRLNRKGGSAHYRQAVVRPRAKEGGLWCPRTVEEGCIIVASSDQSVKFHEVWSSGRKQKATASGPYGGSEILEGIEGLEAPGKEVIR</sequence>
<dbReference type="AlphaFoldDB" id="A0A0L1J3G0"/>